<keyword evidence="1" id="KW-0812">Transmembrane</keyword>
<keyword evidence="1" id="KW-1133">Transmembrane helix</keyword>
<sequence>MHQRGFTLIEIIVGIVTLGIALVVLSTLLFPQAPRSAGPLLQARASALGQMFINEVMGKAFDESSDMSGGYTRCSDSGTCTAPGALGAEEATRSNYDDVDDFNGLSTQAGDEIDGVLLQGGVNERFQNFSFAISVAYSDGSAQVQSTVTRFKRVDVTISAPNSQEFHFTAVKGDY</sequence>
<dbReference type="OrthoDB" id="5593857at2"/>
<dbReference type="NCBIfam" id="TIGR02532">
    <property type="entry name" value="IV_pilin_GFxxxE"/>
    <property type="match status" value="1"/>
</dbReference>
<reference evidence="2 3" key="1">
    <citation type="submission" date="2019-03" db="EMBL/GenBank/DDBJ databases">
        <title>Freshwater and sediment microbial communities from various areas in North America, analyzing microbe dynamics in response to fracking.</title>
        <authorList>
            <person name="Lamendella R."/>
        </authorList>
    </citation>
    <scope>NUCLEOTIDE SEQUENCE [LARGE SCALE GENOMIC DNA]</scope>
    <source>
        <strain evidence="2 3">18_TX</strain>
    </source>
</reference>
<name>A0A4R6P6H6_9GAMM</name>
<gene>
    <name evidence="2" type="ORF">DEU29_10888</name>
</gene>
<dbReference type="RefSeq" id="WP_133539803.1">
    <property type="nucleotide sequence ID" value="NZ_SNXI01000008.1"/>
</dbReference>
<protein>
    <submittedName>
        <fullName evidence="2">MSHA pilin protein MshD</fullName>
    </submittedName>
</protein>
<proteinExistence type="predicted"/>
<feature type="transmembrane region" description="Helical" evidence="1">
    <location>
        <begin position="6"/>
        <end position="30"/>
    </location>
</feature>
<comment type="caution">
    <text evidence="2">The sequence shown here is derived from an EMBL/GenBank/DDBJ whole genome shotgun (WGS) entry which is preliminary data.</text>
</comment>
<keyword evidence="1" id="KW-0472">Membrane</keyword>
<dbReference type="InterPro" id="IPR012902">
    <property type="entry name" value="N_methyl_site"/>
</dbReference>
<accession>A0A4R6P6H6</accession>
<dbReference type="Proteomes" id="UP000295531">
    <property type="component" value="Unassembled WGS sequence"/>
</dbReference>
<dbReference type="EMBL" id="SNXI01000008">
    <property type="protein sequence ID" value="TDP32743.1"/>
    <property type="molecule type" value="Genomic_DNA"/>
</dbReference>
<keyword evidence="3" id="KW-1185">Reference proteome</keyword>
<evidence type="ECO:0000313" key="2">
    <source>
        <dbReference type="EMBL" id="TDP32743.1"/>
    </source>
</evidence>
<organism evidence="2 3">
    <name type="scientific">Idiomarina aquatica</name>
    <dbReference type="NCBI Taxonomy" id="1327752"/>
    <lineage>
        <taxon>Bacteria</taxon>
        <taxon>Pseudomonadati</taxon>
        <taxon>Pseudomonadota</taxon>
        <taxon>Gammaproteobacteria</taxon>
        <taxon>Alteromonadales</taxon>
        <taxon>Idiomarinaceae</taxon>
        <taxon>Idiomarina</taxon>
    </lineage>
</organism>
<dbReference type="PROSITE" id="PS00409">
    <property type="entry name" value="PROKAR_NTER_METHYL"/>
    <property type="match status" value="1"/>
</dbReference>
<evidence type="ECO:0000313" key="3">
    <source>
        <dbReference type="Proteomes" id="UP000295531"/>
    </source>
</evidence>
<evidence type="ECO:0000256" key="1">
    <source>
        <dbReference type="SAM" id="Phobius"/>
    </source>
</evidence>
<dbReference type="AlphaFoldDB" id="A0A4R6P6H6"/>